<evidence type="ECO:0000313" key="1">
    <source>
        <dbReference type="EMBL" id="KAH3667634.1"/>
    </source>
</evidence>
<gene>
    <name evidence="1" type="ORF">OGATHE_003157</name>
</gene>
<keyword evidence="2" id="KW-1185">Reference proteome</keyword>
<proteinExistence type="predicted"/>
<dbReference type="Proteomes" id="UP000788993">
    <property type="component" value="Unassembled WGS sequence"/>
</dbReference>
<name>A0A9P8PAD1_9ASCO</name>
<reference evidence="1" key="2">
    <citation type="submission" date="2021-01" db="EMBL/GenBank/DDBJ databases">
        <authorList>
            <person name="Schikora-Tamarit M.A."/>
        </authorList>
    </citation>
    <scope>NUCLEOTIDE SEQUENCE</scope>
    <source>
        <strain evidence="1">NCAIM Y.01608</strain>
    </source>
</reference>
<reference evidence="1" key="1">
    <citation type="journal article" date="2021" name="Open Biol.">
        <title>Shared evolutionary footprints suggest mitochondrial oxidative damage underlies multiple complex I losses in fungi.</title>
        <authorList>
            <person name="Schikora-Tamarit M.A."/>
            <person name="Marcet-Houben M."/>
            <person name="Nosek J."/>
            <person name="Gabaldon T."/>
        </authorList>
    </citation>
    <scope>NUCLEOTIDE SEQUENCE</scope>
    <source>
        <strain evidence="1">NCAIM Y.01608</strain>
    </source>
</reference>
<dbReference type="EMBL" id="JAEUBD010001062">
    <property type="protein sequence ID" value="KAH3667634.1"/>
    <property type="molecule type" value="Genomic_DNA"/>
</dbReference>
<dbReference type="AlphaFoldDB" id="A0A9P8PAD1"/>
<protein>
    <submittedName>
        <fullName evidence="1">Uncharacterized protein</fullName>
    </submittedName>
</protein>
<accession>A0A9P8PAD1</accession>
<organism evidence="1 2">
    <name type="scientific">Ogataea polymorpha</name>
    <dbReference type="NCBI Taxonomy" id="460523"/>
    <lineage>
        <taxon>Eukaryota</taxon>
        <taxon>Fungi</taxon>
        <taxon>Dikarya</taxon>
        <taxon>Ascomycota</taxon>
        <taxon>Saccharomycotina</taxon>
        <taxon>Pichiomycetes</taxon>
        <taxon>Pichiales</taxon>
        <taxon>Pichiaceae</taxon>
        <taxon>Ogataea</taxon>
    </lineage>
</organism>
<comment type="caution">
    <text evidence="1">The sequence shown here is derived from an EMBL/GenBank/DDBJ whole genome shotgun (WGS) entry which is preliminary data.</text>
</comment>
<sequence>MAARRLFGTGQTLLQSRPVSFVGADVDRLELLQAGHSDGWGSVQVEHEESRRDRQERALVVGGKAIGDSTHGVFSDSVLNVSAGVVAAQATLRGQRGVHEIFHPWPLQIDRHRQVCATGNHRLAVLPQGSHKLSGSGPCRSVAGEFLLRQERLPVLWQLASHPRQKLLALLRVRLDVLGHETLPFGHQLVALGRLLLEEVVHVLRNVELLGRVHAVLDFELAHTVLAQSVTVRSTVVLERSTRSNHSSAVDKCWSVLLGLRVLQGLDNGSHVLGSVLDLDHVPVAGLELGTDVLRVGNVNTAVTADLVVVVEHNQIVQPHVAGQRDRLESRALLQARIANHAVHLVGDDIKARLVVRGSQVFGGYGQTNRVRDTLAERARCDLDGVVLDFWVTGTQRVEVIRVVGLQLRHGHRLETVQVLEDILEQTHVTVRQDKPVSVEVVRVVGSIFQGVFPQSNSDSHGAHGRARVASSVLLDNVQDKSTTTDGGLFIGLLVPKHPMVADVLLSGP</sequence>
<evidence type="ECO:0000313" key="2">
    <source>
        <dbReference type="Proteomes" id="UP000788993"/>
    </source>
</evidence>